<gene>
    <name evidence="3" type="ORF">NU887_08710</name>
</gene>
<dbReference type="EMBL" id="JANSUY010000004">
    <property type="protein sequence ID" value="MCR9015116.1"/>
    <property type="molecule type" value="Genomic_DNA"/>
</dbReference>
<evidence type="ECO:0000259" key="2">
    <source>
        <dbReference type="Pfam" id="PF21722"/>
    </source>
</evidence>
<feature type="region of interest" description="Disordered" evidence="1">
    <location>
        <begin position="396"/>
        <end position="472"/>
    </location>
</feature>
<evidence type="ECO:0000256" key="1">
    <source>
        <dbReference type="SAM" id="MobiDB-lite"/>
    </source>
</evidence>
<feature type="compositionally biased region" description="Gly residues" evidence="1">
    <location>
        <begin position="446"/>
        <end position="462"/>
    </location>
</feature>
<name>A0A9X2P3F4_9BACT</name>
<evidence type="ECO:0000313" key="4">
    <source>
        <dbReference type="Proteomes" id="UP001142175"/>
    </source>
</evidence>
<dbReference type="InterPro" id="IPR049304">
    <property type="entry name" value="Gly_rich_dom"/>
</dbReference>
<proteinExistence type="predicted"/>
<keyword evidence="4" id="KW-1185">Reference proteome</keyword>
<dbReference type="AlphaFoldDB" id="A0A9X2P3F4"/>
<evidence type="ECO:0000313" key="3">
    <source>
        <dbReference type="EMBL" id="MCR9015116.1"/>
    </source>
</evidence>
<dbReference type="Pfam" id="PF21722">
    <property type="entry name" value="Gly_rich_2"/>
    <property type="match status" value="1"/>
</dbReference>
<dbReference type="NCBIfam" id="TIGR04183">
    <property type="entry name" value="Por_Secre_tail"/>
    <property type="match status" value="1"/>
</dbReference>
<protein>
    <submittedName>
        <fullName evidence="3">T9SS type A sorting domain-containing protein</fullName>
    </submittedName>
</protein>
<feature type="domain" description="Glycine-rich" evidence="2">
    <location>
        <begin position="317"/>
        <end position="550"/>
    </location>
</feature>
<comment type="caution">
    <text evidence="3">The sequence shown here is derived from an EMBL/GenBank/DDBJ whole genome shotgun (WGS) entry which is preliminary data.</text>
</comment>
<accession>A0A9X2P3F4</accession>
<reference evidence="3" key="1">
    <citation type="submission" date="2022-08" db="EMBL/GenBank/DDBJ databases">
        <authorList>
            <person name="Zhang D."/>
        </authorList>
    </citation>
    <scope>NUCLEOTIDE SEQUENCE</scope>
    <source>
        <strain evidence="3">XJ19-11</strain>
    </source>
</reference>
<sequence>MSGALQNIGNPITINVYGSNSSALSLGTGSTLNVFGSQTGNITSNNGADINNSGTISGNIILNSSGASFNNSGTLTGALTMNDGSDVVNSGIFNLSGLTFNSGSILTNSLSGEISVSASVSINGLLNNDGNISITGNLTSNGGSQLDNSGNLSISGSLTNNSLINSDSGAINVGGNLTNNGGGILNIVSGSVGGNATNNGSININGELAINGNLTINGGSSISAANDLQPNYLSVGGTFSGAGCLNGTTGILFVDKFQSGGSCLNGEVYIGGNPDCLELIEIPYMSGGEDFVERIYIFRCSTDWTIPDSSIPGEILIDAEVLIVAGGGGGGRGPSAGGGGAGGLLHFSTYSLSPGTTIPVIVGAGGLGSTSASSRGANGGNSEFISDVAIGGGGGGSTNASARNGNSGGSGGGGAFVGGSPNGASGTGSQGNGGGNGNRTSPPGRSFGGGGGGADGNGGLGPDGSAQAGARGGNGRVFGISGTNVVYAAGGGGTSTGPGVSQGVGGSSGVGGTANASGNSRNGQNNTGSGGGATISGAGGNGAAGVVIVKQSFRILPVDFLNFKVDFNDSNREVVLFWTTAKEWNNSHFEIERSTDNTRTWQIIGSVNGIGWSDIPQEYIFTDDKISISGGLIYYRLKQVDFSDTFSYSKTISVKSNSTSSNSGLSWRVYPNPVKGDKFTLESLDPSFNQDEEIFVTLINTSGSRLVNLSGKRNSISDLLSEEIRKSKPGVYILEITEGRKVEYIKILKL</sequence>
<feature type="region of interest" description="Disordered" evidence="1">
    <location>
        <begin position="498"/>
        <end position="533"/>
    </location>
</feature>
<organism evidence="3 4">
    <name type="scientific">Aquiflexum gelatinilyticum</name>
    <dbReference type="NCBI Taxonomy" id="2961943"/>
    <lineage>
        <taxon>Bacteria</taxon>
        <taxon>Pseudomonadati</taxon>
        <taxon>Bacteroidota</taxon>
        <taxon>Cytophagia</taxon>
        <taxon>Cytophagales</taxon>
        <taxon>Cyclobacteriaceae</taxon>
        <taxon>Aquiflexum</taxon>
    </lineage>
</organism>
<dbReference type="RefSeq" id="WP_258422975.1">
    <property type="nucleotide sequence ID" value="NZ_JANSUY010000004.1"/>
</dbReference>
<dbReference type="Proteomes" id="UP001142175">
    <property type="component" value="Unassembled WGS sequence"/>
</dbReference>
<feature type="compositionally biased region" description="Gly residues" evidence="1">
    <location>
        <begin position="498"/>
        <end position="512"/>
    </location>
</feature>
<feature type="compositionally biased region" description="Gly residues" evidence="1">
    <location>
        <begin position="406"/>
        <end position="437"/>
    </location>
</feature>
<dbReference type="InterPro" id="IPR026444">
    <property type="entry name" value="Secre_tail"/>
</dbReference>